<dbReference type="Gene3D" id="1.10.600.10">
    <property type="entry name" value="Farnesyl Diphosphate Synthase"/>
    <property type="match status" value="1"/>
</dbReference>
<keyword evidence="5" id="KW-0479">Metal-binding</keyword>
<evidence type="ECO:0000256" key="6">
    <source>
        <dbReference type="ARBA" id="ARBA00022842"/>
    </source>
</evidence>
<evidence type="ECO:0000256" key="4">
    <source>
        <dbReference type="ARBA" id="ARBA00022679"/>
    </source>
</evidence>
<dbReference type="PANTHER" id="PTHR11525:SF0">
    <property type="entry name" value="FARNESYL PYROPHOSPHATE SYNTHASE"/>
    <property type="match status" value="1"/>
</dbReference>
<evidence type="ECO:0000256" key="13">
    <source>
        <dbReference type="ARBA" id="ARBA00049399"/>
    </source>
</evidence>
<evidence type="ECO:0000256" key="7">
    <source>
        <dbReference type="ARBA" id="ARBA00032380"/>
    </source>
</evidence>
<dbReference type="PROSITE" id="PS00444">
    <property type="entry name" value="POLYPRENYL_SYNTHASE_2"/>
    <property type="match status" value="1"/>
</dbReference>
<comment type="pathway">
    <text evidence="2">Isoprenoid biosynthesis; geranyl diphosphate biosynthesis; geranyl diphosphate from dimethylallyl diphosphate and isopentenyl diphosphate: step 1/1.</text>
</comment>
<evidence type="ECO:0000256" key="9">
    <source>
        <dbReference type="ARBA" id="ARBA00032448"/>
    </source>
</evidence>
<dbReference type="KEGG" id="umr:103665405"/>
<comment type="cofactor">
    <cofactor evidence="1">
        <name>Mg(2+)</name>
        <dbReference type="ChEBI" id="CHEBI:18420"/>
    </cofactor>
</comment>
<dbReference type="RefSeq" id="XP_040481256.1">
    <property type="nucleotide sequence ID" value="XM_040625322.1"/>
</dbReference>
<evidence type="ECO:0000256" key="11">
    <source>
        <dbReference type="ARBA" id="ARBA00034546"/>
    </source>
</evidence>
<sequence length="186" mass="21497">LELFLQRSYQTEIGETLDLITAPRGNVDLRRFTEKKYKSIVKSKTAFYLFYLSVAAAMYTAGSDEEKEHANATKILLEIGEFFQIQDDYLDLFGEPSVTGKVALSSRRTKAAGWHDQILVENYRQKEAKNVAQVKALYEELNLPAVFTQYEEDSYSYLMSLMDQYAMTLPLPNFLRLAHKSHMRKK</sequence>
<evidence type="ECO:0000256" key="1">
    <source>
        <dbReference type="ARBA" id="ARBA00001946"/>
    </source>
</evidence>
<evidence type="ECO:0000256" key="8">
    <source>
        <dbReference type="ARBA" id="ARBA00032424"/>
    </source>
</evidence>
<evidence type="ECO:0000256" key="2">
    <source>
        <dbReference type="ARBA" id="ARBA00004932"/>
    </source>
</evidence>
<feature type="non-terminal residue" evidence="15">
    <location>
        <position position="1"/>
    </location>
</feature>
<dbReference type="InterPro" id="IPR039702">
    <property type="entry name" value="FPS1-like"/>
</dbReference>
<comment type="pathway">
    <text evidence="3">Isoprenoid biosynthesis; farnesyl diphosphate biosynthesis; farnesyl diphosphate from geranyl diphosphate and isopentenyl diphosphate: step 1/1.</text>
</comment>
<dbReference type="Proteomes" id="UP000261680">
    <property type="component" value="Unplaced"/>
</dbReference>
<dbReference type="OrthoDB" id="10257492at2759"/>
<dbReference type="GO" id="GO:0045337">
    <property type="term" value="P:farnesyl diphosphate biosynthetic process"/>
    <property type="evidence" value="ECO:0007669"/>
    <property type="project" value="TreeGrafter"/>
</dbReference>
<evidence type="ECO:0000256" key="12">
    <source>
        <dbReference type="ARBA" id="ARBA00049291"/>
    </source>
</evidence>
<dbReference type="InterPro" id="IPR008949">
    <property type="entry name" value="Isoprenoid_synthase_dom_sf"/>
</dbReference>
<evidence type="ECO:0000256" key="10">
    <source>
        <dbReference type="ARBA" id="ARBA00032873"/>
    </source>
</evidence>
<proteinExistence type="predicted"/>
<comment type="catalytic activity">
    <reaction evidence="12">
        <text>isopentenyl diphosphate + dimethylallyl diphosphate = (2E)-geranyl diphosphate + diphosphate</text>
        <dbReference type="Rhea" id="RHEA:22408"/>
        <dbReference type="ChEBI" id="CHEBI:33019"/>
        <dbReference type="ChEBI" id="CHEBI:57623"/>
        <dbReference type="ChEBI" id="CHEBI:58057"/>
        <dbReference type="ChEBI" id="CHEBI:128769"/>
        <dbReference type="EC" id="2.5.1.1"/>
    </reaction>
</comment>
<dbReference type="InterPro" id="IPR000092">
    <property type="entry name" value="Polyprenyl_synt"/>
</dbReference>
<comment type="catalytic activity">
    <reaction evidence="13">
        <text>isopentenyl diphosphate + (2E)-geranyl diphosphate = (2E,6E)-farnesyl diphosphate + diphosphate</text>
        <dbReference type="Rhea" id="RHEA:19361"/>
        <dbReference type="ChEBI" id="CHEBI:33019"/>
        <dbReference type="ChEBI" id="CHEBI:58057"/>
        <dbReference type="ChEBI" id="CHEBI:128769"/>
        <dbReference type="ChEBI" id="CHEBI:175763"/>
        <dbReference type="EC" id="2.5.1.10"/>
    </reaction>
</comment>
<dbReference type="GeneID" id="103665405"/>
<keyword evidence="4" id="KW-0808">Transferase</keyword>
<accession>A0A8M1FD26</accession>
<dbReference type="AlphaFoldDB" id="A0A8M1FD26"/>
<reference evidence="15" key="1">
    <citation type="submission" date="2025-08" db="UniProtKB">
        <authorList>
            <consortium name="RefSeq"/>
        </authorList>
    </citation>
    <scope>IDENTIFICATION</scope>
    <source>
        <tissue evidence="15">Whole blood</tissue>
    </source>
</reference>
<dbReference type="InterPro" id="IPR033749">
    <property type="entry name" value="Polyprenyl_synt_CS"/>
</dbReference>
<evidence type="ECO:0000313" key="14">
    <source>
        <dbReference type="Proteomes" id="UP000261680"/>
    </source>
</evidence>
<organism evidence="14 15">
    <name type="scientific">Ursus maritimus</name>
    <name type="common">Polar bear</name>
    <name type="synonym">Thalarctos maritimus</name>
    <dbReference type="NCBI Taxonomy" id="29073"/>
    <lineage>
        <taxon>Eukaryota</taxon>
        <taxon>Metazoa</taxon>
        <taxon>Chordata</taxon>
        <taxon>Craniata</taxon>
        <taxon>Vertebrata</taxon>
        <taxon>Euteleostomi</taxon>
        <taxon>Mammalia</taxon>
        <taxon>Eutheria</taxon>
        <taxon>Laurasiatheria</taxon>
        <taxon>Carnivora</taxon>
        <taxon>Caniformia</taxon>
        <taxon>Ursidae</taxon>
        <taxon>Ursus</taxon>
    </lineage>
</organism>
<dbReference type="Pfam" id="PF00348">
    <property type="entry name" value="polyprenyl_synt"/>
    <property type="match status" value="1"/>
</dbReference>
<dbReference type="GO" id="GO:0046872">
    <property type="term" value="F:metal ion binding"/>
    <property type="evidence" value="ECO:0007669"/>
    <property type="project" value="UniProtKB-KW"/>
</dbReference>
<protein>
    <recommendedName>
        <fullName evidence="11">Farnesyl pyrophosphate synthase</fullName>
    </recommendedName>
    <alternativeName>
        <fullName evidence="10">(2E,6E)-farnesyl diphosphate synthase</fullName>
    </alternativeName>
    <alternativeName>
        <fullName evidence="9">Dimethylallyltranstransferase</fullName>
    </alternativeName>
    <alternativeName>
        <fullName evidence="8">Farnesyl diphosphate synthase</fullName>
    </alternativeName>
    <alternativeName>
        <fullName evidence="7">Geranyltranstransferase</fullName>
    </alternativeName>
</protein>
<dbReference type="GO" id="GO:0004161">
    <property type="term" value="F:dimethylallyltranstransferase activity"/>
    <property type="evidence" value="ECO:0007669"/>
    <property type="project" value="UniProtKB-EC"/>
</dbReference>
<gene>
    <name evidence="15" type="primary">LOC103665405</name>
</gene>
<dbReference type="GO" id="GO:0005737">
    <property type="term" value="C:cytoplasm"/>
    <property type="evidence" value="ECO:0007669"/>
    <property type="project" value="TreeGrafter"/>
</dbReference>
<keyword evidence="6" id="KW-0460">Magnesium</keyword>
<keyword evidence="14" id="KW-1185">Reference proteome</keyword>
<dbReference type="SUPFAM" id="SSF48576">
    <property type="entry name" value="Terpenoid synthases"/>
    <property type="match status" value="1"/>
</dbReference>
<dbReference type="PANTHER" id="PTHR11525">
    <property type="entry name" value="FARNESYL-PYROPHOSPHATE SYNTHETASE"/>
    <property type="match status" value="1"/>
</dbReference>
<evidence type="ECO:0000313" key="15">
    <source>
        <dbReference type="RefSeq" id="XP_040481256.1"/>
    </source>
</evidence>
<evidence type="ECO:0000256" key="5">
    <source>
        <dbReference type="ARBA" id="ARBA00022723"/>
    </source>
</evidence>
<dbReference type="GO" id="GO:0004337">
    <property type="term" value="F:(2E,6E)-farnesyl diphosphate synthase activity"/>
    <property type="evidence" value="ECO:0007669"/>
    <property type="project" value="UniProtKB-EC"/>
</dbReference>
<evidence type="ECO:0000256" key="3">
    <source>
        <dbReference type="ARBA" id="ARBA00005035"/>
    </source>
</evidence>
<name>A0A8M1FD26_URSMA</name>